<feature type="compositionally biased region" description="Polar residues" evidence="7">
    <location>
        <begin position="298"/>
        <end position="307"/>
    </location>
</feature>
<feature type="transmembrane region" description="Helical" evidence="8">
    <location>
        <begin position="176"/>
        <end position="194"/>
    </location>
</feature>
<evidence type="ECO:0000313" key="10">
    <source>
        <dbReference type="Proteomes" id="UP000813444"/>
    </source>
</evidence>
<dbReference type="Pfam" id="PF00230">
    <property type="entry name" value="MIP"/>
    <property type="match status" value="2"/>
</dbReference>
<evidence type="ECO:0000256" key="7">
    <source>
        <dbReference type="SAM" id="MobiDB-lite"/>
    </source>
</evidence>
<feature type="transmembrane region" description="Helical" evidence="8">
    <location>
        <begin position="246"/>
        <end position="266"/>
    </location>
</feature>
<evidence type="ECO:0000256" key="5">
    <source>
        <dbReference type="ARBA" id="ARBA00023136"/>
    </source>
</evidence>
<dbReference type="InterPro" id="IPR000425">
    <property type="entry name" value="MIP"/>
</dbReference>
<keyword evidence="6" id="KW-0813">Transport</keyword>
<dbReference type="GO" id="GO:0015250">
    <property type="term" value="F:water channel activity"/>
    <property type="evidence" value="ECO:0007669"/>
    <property type="project" value="TreeGrafter"/>
</dbReference>
<organism evidence="9 10">
    <name type="scientific">Stachybotrys elegans</name>
    <dbReference type="NCBI Taxonomy" id="80388"/>
    <lineage>
        <taxon>Eukaryota</taxon>
        <taxon>Fungi</taxon>
        <taxon>Dikarya</taxon>
        <taxon>Ascomycota</taxon>
        <taxon>Pezizomycotina</taxon>
        <taxon>Sordariomycetes</taxon>
        <taxon>Hypocreomycetidae</taxon>
        <taxon>Hypocreales</taxon>
        <taxon>Stachybotryaceae</taxon>
        <taxon>Stachybotrys</taxon>
    </lineage>
</organism>
<evidence type="ECO:0000256" key="6">
    <source>
        <dbReference type="RuleBase" id="RU000477"/>
    </source>
</evidence>
<evidence type="ECO:0000256" key="8">
    <source>
        <dbReference type="SAM" id="Phobius"/>
    </source>
</evidence>
<dbReference type="AlphaFoldDB" id="A0A8K0SNI5"/>
<dbReference type="EMBL" id="JAGPNK010000009">
    <property type="protein sequence ID" value="KAH7313449.1"/>
    <property type="molecule type" value="Genomic_DNA"/>
</dbReference>
<dbReference type="PANTHER" id="PTHR19139">
    <property type="entry name" value="AQUAPORIN TRANSPORTER"/>
    <property type="match status" value="1"/>
</dbReference>
<reference evidence="9" key="1">
    <citation type="journal article" date="2021" name="Nat. Commun.">
        <title>Genetic determinants of endophytism in the Arabidopsis root mycobiome.</title>
        <authorList>
            <person name="Mesny F."/>
            <person name="Miyauchi S."/>
            <person name="Thiergart T."/>
            <person name="Pickel B."/>
            <person name="Atanasova L."/>
            <person name="Karlsson M."/>
            <person name="Huettel B."/>
            <person name="Barry K.W."/>
            <person name="Haridas S."/>
            <person name="Chen C."/>
            <person name="Bauer D."/>
            <person name="Andreopoulos W."/>
            <person name="Pangilinan J."/>
            <person name="LaButti K."/>
            <person name="Riley R."/>
            <person name="Lipzen A."/>
            <person name="Clum A."/>
            <person name="Drula E."/>
            <person name="Henrissat B."/>
            <person name="Kohler A."/>
            <person name="Grigoriev I.V."/>
            <person name="Martin F.M."/>
            <person name="Hacquard S."/>
        </authorList>
    </citation>
    <scope>NUCLEOTIDE SEQUENCE</scope>
    <source>
        <strain evidence="9">MPI-CAGE-CH-0235</strain>
    </source>
</reference>
<feature type="transmembrane region" description="Helical" evidence="8">
    <location>
        <begin position="70"/>
        <end position="89"/>
    </location>
</feature>
<evidence type="ECO:0000256" key="1">
    <source>
        <dbReference type="ARBA" id="ARBA00004141"/>
    </source>
</evidence>
<evidence type="ECO:0000256" key="3">
    <source>
        <dbReference type="ARBA" id="ARBA00022692"/>
    </source>
</evidence>
<dbReference type="Proteomes" id="UP000813444">
    <property type="component" value="Unassembled WGS sequence"/>
</dbReference>
<feature type="transmembrane region" description="Helical" evidence="8">
    <location>
        <begin position="135"/>
        <end position="156"/>
    </location>
</feature>
<protein>
    <submittedName>
        <fullName evidence="9">Aquaporin-like protein</fullName>
    </submittedName>
</protein>
<evidence type="ECO:0000256" key="4">
    <source>
        <dbReference type="ARBA" id="ARBA00022989"/>
    </source>
</evidence>
<keyword evidence="10" id="KW-1185">Reference proteome</keyword>
<evidence type="ECO:0000256" key="2">
    <source>
        <dbReference type="ARBA" id="ARBA00006175"/>
    </source>
</evidence>
<comment type="similarity">
    <text evidence="2 6">Belongs to the MIP/aquaporin (TC 1.A.8) family.</text>
</comment>
<feature type="region of interest" description="Disordered" evidence="7">
    <location>
        <begin position="298"/>
        <end position="334"/>
    </location>
</feature>
<comment type="subcellular location">
    <subcellularLocation>
        <location evidence="1">Membrane</location>
        <topology evidence="1">Multi-pass membrane protein</topology>
    </subcellularLocation>
</comment>
<feature type="transmembrane region" description="Helical" evidence="8">
    <location>
        <begin position="28"/>
        <end position="50"/>
    </location>
</feature>
<keyword evidence="4 8" id="KW-1133">Transmembrane helix</keyword>
<dbReference type="InterPro" id="IPR034294">
    <property type="entry name" value="Aquaporin_transptr"/>
</dbReference>
<keyword evidence="3 6" id="KW-0812">Transmembrane</keyword>
<comment type="caution">
    <text evidence="9">The sequence shown here is derived from an EMBL/GenBank/DDBJ whole genome shotgun (WGS) entry which is preliminary data.</text>
</comment>
<dbReference type="SUPFAM" id="SSF81338">
    <property type="entry name" value="Aquaporin-like"/>
    <property type="match status" value="1"/>
</dbReference>
<dbReference type="GO" id="GO:0005886">
    <property type="term" value="C:plasma membrane"/>
    <property type="evidence" value="ECO:0007669"/>
    <property type="project" value="TreeGrafter"/>
</dbReference>
<dbReference type="OrthoDB" id="3222at2759"/>
<dbReference type="InterPro" id="IPR023271">
    <property type="entry name" value="Aquaporin-like"/>
</dbReference>
<sequence>MFMLHRDNRTLGNALGRSHRIGDKTRKAMVAVLGEFCGTFMFLLLAFIGAQTAINNNAANSEPTLFPYSLMYIAASFGCALAVNVWVFYRVTGGMFNPAVKHHCPWFRQSNVTLICGQVTLGLVLVGAVKPLHALLIVPAQVAAGISAAAVTNWILPGSLGVANRLANGTNIAQGLFLEMFLTAQLVLTVYFLAVEKHRGTFLAPVGIGISVFSAHLAGTNYTGTGINPARSFGPAVIVGFTGYQWIYWLGPCMGAVLSFSVYKLLKTMEYESVNPGQDAEDEEKALQAVTALTSQSFATSDIQSDTNQRRDSIPIQKHRHGSTADEGSSRHIE</sequence>
<dbReference type="PRINTS" id="PR00783">
    <property type="entry name" value="MINTRINSICP"/>
</dbReference>
<dbReference type="Gene3D" id="1.20.1080.10">
    <property type="entry name" value="Glycerol uptake facilitator protein"/>
    <property type="match status" value="2"/>
</dbReference>
<name>A0A8K0SNI5_9HYPO</name>
<evidence type="ECO:0000313" key="9">
    <source>
        <dbReference type="EMBL" id="KAH7313449.1"/>
    </source>
</evidence>
<accession>A0A8K0SNI5</accession>
<dbReference type="PANTHER" id="PTHR19139:SF199">
    <property type="entry name" value="MIP17260P"/>
    <property type="match status" value="1"/>
</dbReference>
<proteinExistence type="inferred from homology"/>
<keyword evidence="5 8" id="KW-0472">Membrane</keyword>
<gene>
    <name evidence="9" type="ORF">B0I35DRAFT_435209</name>
</gene>